<keyword evidence="28" id="KW-1185">Reference proteome</keyword>
<evidence type="ECO:0000256" key="15">
    <source>
        <dbReference type="ARBA" id="ARBA00023157"/>
    </source>
</evidence>
<gene>
    <name evidence="27" type="ORF">CXB51_000146</name>
</gene>
<dbReference type="InterPro" id="IPR000858">
    <property type="entry name" value="S_locus_glycoprot_dom"/>
</dbReference>
<evidence type="ECO:0000256" key="7">
    <source>
        <dbReference type="ARBA" id="ARBA00022692"/>
    </source>
</evidence>
<feature type="transmembrane region" description="Helical" evidence="22">
    <location>
        <begin position="258"/>
        <end position="280"/>
    </location>
</feature>
<feature type="domain" description="Protein kinase" evidence="23">
    <location>
        <begin position="4024"/>
        <end position="4318"/>
    </location>
</feature>
<dbReference type="EC" id="2.7.11.1" evidence="2"/>
<feature type="domain" description="EGF-like" evidence="24">
    <location>
        <begin position="939"/>
        <end position="975"/>
    </location>
</feature>
<feature type="domain" description="Apple" evidence="26">
    <location>
        <begin position="1819"/>
        <end position="1899"/>
    </location>
</feature>
<evidence type="ECO:0000313" key="28">
    <source>
        <dbReference type="Proteomes" id="UP000701853"/>
    </source>
</evidence>
<dbReference type="PROSITE" id="PS50948">
    <property type="entry name" value="PAN"/>
    <property type="match status" value="4"/>
</dbReference>
<feature type="region of interest" description="Disordered" evidence="21">
    <location>
        <begin position="2246"/>
        <end position="2279"/>
    </location>
</feature>
<protein>
    <recommendedName>
        <fullName evidence="2">non-specific serine/threonine protein kinase</fullName>
        <ecNumber evidence="2">2.7.11.1</ecNumber>
    </recommendedName>
</protein>
<evidence type="ECO:0000256" key="12">
    <source>
        <dbReference type="ARBA" id="ARBA00022840"/>
    </source>
</evidence>
<keyword evidence="20" id="KW-0245">EGF-like domain</keyword>
<dbReference type="CDD" id="cd01098">
    <property type="entry name" value="PAN_AP_plant"/>
    <property type="match status" value="5"/>
</dbReference>
<evidence type="ECO:0000259" key="24">
    <source>
        <dbReference type="PROSITE" id="PS50026"/>
    </source>
</evidence>
<evidence type="ECO:0000256" key="4">
    <source>
        <dbReference type="ARBA" id="ARBA00022527"/>
    </source>
</evidence>
<dbReference type="PROSITE" id="PS50026">
    <property type="entry name" value="EGF_3"/>
    <property type="match status" value="1"/>
</dbReference>
<dbReference type="FunFam" id="3.30.200.20:FF:000330">
    <property type="entry name" value="G-type lectin S-receptor-like serine/threonine-protein kinase At4g03230"/>
    <property type="match status" value="1"/>
</dbReference>
<evidence type="ECO:0000313" key="27">
    <source>
        <dbReference type="EMBL" id="KAG8502656.1"/>
    </source>
</evidence>
<keyword evidence="7 22" id="KW-0812">Transmembrane</keyword>
<dbReference type="SMART" id="SM00220">
    <property type="entry name" value="S_TKc"/>
    <property type="match status" value="4"/>
</dbReference>
<dbReference type="InterPro" id="IPR000719">
    <property type="entry name" value="Prot_kinase_dom"/>
</dbReference>
<reference evidence="27 28" key="1">
    <citation type="journal article" date="2021" name="bioRxiv">
        <title>The Gossypium anomalum genome as a resource for cotton improvement and evolutionary analysis of hybrid incompatibility.</title>
        <authorList>
            <person name="Grover C.E."/>
            <person name="Yuan D."/>
            <person name="Arick M.A."/>
            <person name="Miller E.R."/>
            <person name="Hu G."/>
            <person name="Peterson D.G."/>
            <person name="Wendel J.F."/>
            <person name="Udall J.A."/>
        </authorList>
    </citation>
    <scope>NUCLEOTIDE SEQUENCE [LARGE SCALE GENOMIC DNA]</scope>
    <source>
        <strain evidence="27">JFW-Udall</strain>
        <tissue evidence="27">Leaf</tissue>
    </source>
</reference>
<dbReference type="PROSITE" id="PS50011">
    <property type="entry name" value="PROTEIN_KINASE_DOM"/>
    <property type="match status" value="5"/>
</dbReference>
<dbReference type="PANTHER" id="PTHR27002:SF1090">
    <property type="entry name" value="S-LOCUS LECTIN KINASE FAMILY PROTEIN"/>
    <property type="match status" value="1"/>
</dbReference>
<dbReference type="GO" id="GO:0005524">
    <property type="term" value="F:ATP binding"/>
    <property type="evidence" value="ECO:0007669"/>
    <property type="project" value="UniProtKB-KW"/>
</dbReference>
<keyword evidence="11" id="KW-0418">Kinase</keyword>
<proteinExistence type="predicted"/>
<dbReference type="InterPro" id="IPR036426">
    <property type="entry name" value="Bulb-type_lectin_dom_sf"/>
</dbReference>
<dbReference type="FunFam" id="2.90.10.10:FF:000009">
    <property type="entry name" value="Receptor-like serine/threonine-protein kinase SD1-8"/>
    <property type="match status" value="1"/>
</dbReference>
<dbReference type="FunFam" id="3.50.4.10:FF:000002">
    <property type="entry name" value="G-type lectin S-receptor-like serine/threonine-protein kinase"/>
    <property type="match status" value="1"/>
</dbReference>
<dbReference type="InterPro" id="IPR011009">
    <property type="entry name" value="Kinase-like_dom_sf"/>
</dbReference>
<dbReference type="SMART" id="SM00108">
    <property type="entry name" value="B_lectin"/>
    <property type="match status" value="5"/>
</dbReference>
<dbReference type="EMBL" id="JAHUZN010000001">
    <property type="protein sequence ID" value="KAG8502656.1"/>
    <property type="molecule type" value="Genomic_DNA"/>
</dbReference>
<comment type="catalytic activity">
    <reaction evidence="18">
        <text>L-threonyl-[protein] + ATP = O-phospho-L-threonyl-[protein] + ADP + H(+)</text>
        <dbReference type="Rhea" id="RHEA:46608"/>
        <dbReference type="Rhea" id="RHEA-COMP:11060"/>
        <dbReference type="Rhea" id="RHEA-COMP:11605"/>
        <dbReference type="ChEBI" id="CHEBI:15378"/>
        <dbReference type="ChEBI" id="CHEBI:30013"/>
        <dbReference type="ChEBI" id="CHEBI:30616"/>
        <dbReference type="ChEBI" id="CHEBI:61977"/>
        <dbReference type="ChEBI" id="CHEBI:456216"/>
        <dbReference type="EC" id="2.7.11.1"/>
    </reaction>
</comment>
<evidence type="ECO:0000256" key="13">
    <source>
        <dbReference type="ARBA" id="ARBA00022989"/>
    </source>
</evidence>
<evidence type="ECO:0000256" key="21">
    <source>
        <dbReference type="SAM" id="MobiDB-lite"/>
    </source>
</evidence>
<keyword evidence="3" id="KW-1003">Cell membrane</keyword>
<evidence type="ECO:0000256" key="18">
    <source>
        <dbReference type="ARBA" id="ARBA00047899"/>
    </source>
</evidence>
<dbReference type="Pfam" id="PF07714">
    <property type="entry name" value="PK_Tyr_Ser-Thr"/>
    <property type="match status" value="7"/>
</dbReference>
<dbReference type="GO" id="GO:0048544">
    <property type="term" value="P:recognition of pollen"/>
    <property type="evidence" value="ECO:0007669"/>
    <property type="project" value="InterPro"/>
</dbReference>
<evidence type="ECO:0000256" key="16">
    <source>
        <dbReference type="ARBA" id="ARBA00023170"/>
    </source>
</evidence>
<dbReference type="SUPFAM" id="SSF51110">
    <property type="entry name" value="alpha-D-mannose-specific plant lectins"/>
    <property type="match status" value="5"/>
</dbReference>
<evidence type="ECO:0000256" key="2">
    <source>
        <dbReference type="ARBA" id="ARBA00012513"/>
    </source>
</evidence>
<evidence type="ECO:0000256" key="19">
    <source>
        <dbReference type="ARBA" id="ARBA00048679"/>
    </source>
</evidence>
<dbReference type="InterPro" id="IPR001480">
    <property type="entry name" value="Bulb-type_lectin_dom"/>
</dbReference>
<feature type="domain" description="Protein kinase" evidence="23">
    <location>
        <begin position="1972"/>
        <end position="2257"/>
    </location>
</feature>
<dbReference type="GO" id="GO:0004674">
    <property type="term" value="F:protein serine/threonine kinase activity"/>
    <property type="evidence" value="ECO:0007669"/>
    <property type="project" value="UniProtKB-KW"/>
</dbReference>
<feature type="domain" description="Protein kinase" evidence="23">
    <location>
        <begin position="1153"/>
        <end position="1435"/>
    </location>
</feature>
<dbReference type="InterPro" id="IPR000742">
    <property type="entry name" value="EGF"/>
</dbReference>
<feature type="domain" description="Bulb-type lectin" evidence="25">
    <location>
        <begin position="3715"/>
        <end position="3828"/>
    </location>
</feature>
<evidence type="ECO:0000256" key="9">
    <source>
        <dbReference type="ARBA" id="ARBA00022734"/>
    </source>
</evidence>
<dbReference type="PANTHER" id="PTHR27002">
    <property type="entry name" value="RECEPTOR-LIKE SERINE/THREONINE-PROTEIN KINASE SD1-8"/>
    <property type="match status" value="1"/>
</dbReference>
<evidence type="ECO:0000259" key="25">
    <source>
        <dbReference type="PROSITE" id="PS50927"/>
    </source>
</evidence>
<feature type="transmembrane region" description="Helical" evidence="22">
    <location>
        <begin position="1073"/>
        <end position="1093"/>
    </location>
</feature>
<dbReference type="PROSITE" id="PS00108">
    <property type="entry name" value="PROTEIN_KINASE_ST"/>
    <property type="match status" value="4"/>
</dbReference>
<dbReference type="Gene3D" id="1.10.510.10">
    <property type="entry name" value="Transferase(Phosphotransferase) domain 1"/>
    <property type="match status" value="6"/>
</dbReference>
<evidence type="ECO:0000256" key="20">
    <source>
        <dbReference type="PROSITE-ProRule" id="PRU00076"/>
    </source>
</evidence>
<comment type="subcellular location">
    <subcellularLocation>
        <location evidence="1">Cell membrane</location>
        <topology evidence="1">Single-pass type I membrane protein</topology>
    </subcellularLocation>
</comment>
<dbReference type="CDD" id="cd00028">
    <property type="entry name" value="B_lectin"/>
    <property type="match status" value="5"/>
</dbReference>
<dbReference type="FunFam" id="1.10.510.10:FF:000060">
    <property type="entry name" value="G-type lectin S-receptor-like serine/threonine-protein kinase"/>
    <property type="match status" value="4"/>
</dbReference>
<evidence type="ECO:0000256" key="8">
    <source>
        <dbReference type="ARBA" id="ARBA00022729"/>
    </source>
</evidence>
<evidence type="ECO:0000256" key="14">
    <source>
        <dbReference type="ARBA" id="ARBA00023136"/>
    </source>
</evidence>
<keyword evidence="17" id="KW-0325">Glycoprotein</keyword>
<keyword evidence="13 22" id="KW-1133">Transmembrane helix</keyword>
<dbReference type="CDD" id="cd14066">
    <property type="entry name" value="STKc_IRAK"/>
    <property type="match status" value="2"/>
</dbReference>
<evidence type="ECO:0000256" key="10">
    <source>
        <dbReference type="ARBA" id="ARBA00022741"/>
    </source>
</evidence>
<dbReference type="Proteomes" id="UP000701853">
    <property type="component" value="Chromosome 1"/>
</dbReference>
<dbReference type="OrthoDB" id="4062651at2759"/>
<keyword evidence="9" id="KW-0430">Lectin</keyword>
<dbReference type="PROSITE" id="PS50927">
    <property type="entry name" value="BULB_LECTIN"/>
    <property type="match status" value="5"/>
</dbReference>
<keyword evidence="15" id="KW-1015">Disulfide bond</keyword>
<comment type="caution">
    <text evidence="20">Lacks conserved residue(s) required for the propagation of feature annotation.</text>
</comment>
<organism evidence="27 28">
    <name type="scientific">Gossypium anomalum</name>
    <dbReference type="NCBI Taxonomy" id="47600"/>
    <lineage>
        <taxon>Eukaryota</taxon>
        <taxon>Viridiplantae</taxon>
        <taxon>Streptophyta</taxon>
        <taxon>Embryophyta</taxon>
        <taxon>Tracheophyta</taxon>
        <taxon>Spermatophyta</taxon>
        <taxon>Magnoliopsida</taxon>
        <taxon>eudicotyledons</taxon>
        <taxon>Gunneridae</taxon>
        <taxon>Pentapetalae</taxon>
        <taxon>rosids</taxon>
        <taxon>malvids</taxon>
        <taxon>Malvales</taxon>
        <taxon>Malvaceae</taxon>
        <taxon>Malvoideae</taxon>
        <taxon>Gossypium</taxon>
    </lineage>
</organism>
<name>A0A8J6DBN7_9ROSI</name>
<keyword evidence="8" id="KW-0732">Signal</keyword>
<evidence type="ECO:0000256" key="6">
    <source>
        <dbReference type="ARBA" id="ARBA00022679"/>
    </source>
</evidence>
<evidence type="ECO:0000256" key="3">
    <source>
        <dbReference type="ARBA" id="ARBA00022475"/>
    </source>
</evidence>
<feature type="domain" description="Apple" evidence="26">
    <location>
        <begin position="2607"/>
        <end position="2688"/>
    </location>
</feature>
<dbReference type="Pfam" id="PF01453">
    <property type="entry name" value="B_lectin"/>
    <property type="match status" value="5"/>
</dbReference>
<evidence type="ECO:0000256" key="5">
    <source>
        <dbReference type="ARBA" id="ARBA00022553"/>
    </source>
</evidence>
<dbReference type="SMART" id="SM00473">
    <property type="entry name" value="PAN_AP"/>
    <property type="match status" value="4"/>
</dbReference>
<accession>A0A8J6DBN7</accession>
<dbReference type="GO" id="GO:0030246">
    <property type="term" value="F:carbohydrate binding"/>
    <property type="evidence" value="ECO:0007669"/>
    <property type="project" value="UniProtKB-KW"/>
</dbReference>
<evidence type="ECO:0000259" key="26">
    <source>
        <dbReference type="PROSITE" id="PS50948"/>
    </source>
</evidence>
<dbReference type="FunFam" id="3.30.200.20:FF:000195">
    <property type="entry name" value="G-type lectin S-receptor-like serine/threonine-protein kinase"/>
    <property type="match status" value="2"/>
</dbReference>
<feature type="domain" description="Bulb-type lectin" evidence="25">
    <location>
        <begin position="687"/>
        <end position="805"/>
    </location>
</feature>
<dbReference type="Pfam" id="PF11883">
    <property type="entry name" value="DUF3403"/>
    <property type="match status" value="2"/>
</dbReference>
<comment type="caution">
    <text evidence="27">The sequence shown here is derived from an EMBL/GenBank/DDBJ whole genome shotgun (WGS) entry which is preliminary data.</text>
</comment>
<feature type="transmembrane region" description="Helical" evidence="22">
    <location>
        <begin position="2707"/>
        <end position="2729"/>
    </location>
</feature>
<dbReference type="Gene3D" id="2.90.10.10">
    <property type="entry name" value="Bulb-type lectin domain"/>
    <property type="match status" value="5"/>
</dbReference>
<feature type="domain" description="Apple" evidence="26">
    <location>
        <begin position="3348"/>
        <end position="3429"/>
    </location>
</feature>
<keyword evidence="12" id="KW-0067">ATP-binding</keyword>
<keyword evidence="6" id="KW-0808">Transferase</keyword>
<keyword evidence="5" id="KW-0597">Phosphoprotein</keyword>
<keyword evidence="10" id="KW-0547">Nucleotide-binding</keyword>
<evidence type="ECO:0000256" key="11">
    <source>
        <dbReference type="ARBA" id="ARBA00022777"/>
    </source>
</evidence>
<evidence type="ECO:0000256" key="1">
    <source>
        <dbReference type="ARBA" id="ARBA00004251"/>
    </source>
</evidence>
<dbReference type="Gene3D" id="3.50.4.10">
    <property type="entry name" value="Hepatocyte Growth Factor"/>
    <property type="match status" value="1"/>
</dbReference>
<sequence length="4348" mass="486801">MVTTQGSKTYWNDTQNLFWSHSRVSNRSWKFPNTSGAGNGYWEFPNTSAQIVLDAFGQLKLQSWSEDDQRWHALVSSKCSYHGCGVFSICSIPGEKTCHCLEGFRPFGNRDEGCVRKTKLQCSNEGGHVDTDGFLLMLDVDYPSDGHVLKLVSNAADCKSECLDNCSCIAYAYDYKLGCLVWYEDLFDLKQLIQNDTDGESFYLKLASSELIKKGRKTKLRSEIYINFIFDSVFYALATSSTNGTAEDQNEKRNNRQLWIIVMLIIPLSMLVLGIAIYFIRKKLQPRGEDLLKFDLEMSLQADDIDLNEANKPGTHRENKSKLQLFSFASVSAATDNFSVANKLGEGGFGPVYKGVLFKGDEITVKRLSRRSGQGWEELKNEAIVIAKLQHKNLVRLLGCCLERDEKILIYEYMPNKSLDFFLFDPIKRRVLDWETRGLLYLHQYSRLRIIHRDLKASNILLDSNMNPKISDFGMARIFGGEELQANTSRIVGTSNSYMSPEYALEGLFSVKSDVLSFGVLLMEIVSGKKNTGFYQHNSVHLLAHAWNLWTSNREMDLIDPMLEEVPTCLALRYVNIGLHCIQETADDRPTMSDVVSMLSNESLDIPPPKQPASVNATSMEKDMLAQQRRSEVCSVNDATFSILDARYQITFFFGNTISGILRLSHLAPVLLLMFSSHILKYSNAVVDTISPGQQLNISQTIVSADKMFELGFFSPTNSTNYYMGIWYKNIPGKTVVWMANRDYPVTGSAVLSISVDSNLVIRHGRIVYMVTDIVTNGNVTATLLDSGNLVVRDEKSNTLWQSFDFPCNTFLPGMRLGYDNRNGKNWSYVSWKSDDDPCPGNHTLKLDSEQGNRILILNGDDEYWRSKLWEEDSNVFESPPEVRLNMFNFSYVSNLSMTYLTYNLYREDLICRLMIDSNGLLRQFSWSGNEWDVLNSQPRNACDVLAYCGGNSSCTEVPSPNCSCLPGFKPNSPELWNKADYKFGCSMISGLQRGNDTNIKGAEDGFRMLSTVVLPKNPLPLQVQTNCSIWIGELRNLQQLSADDISGTDFFLKLPAAELGTGKRTASKRKQLIIIISVTISASILASALFIWKVKMKMHKRTGEDLLSFDLSISPEPTKNEQSGVKQRQKHKKEVEIPIFSFSSVSAATNNFSLSNKLGEGGFGPVYKSKRNFLFLGKLLKGNEVAVKRLSRKSGQGWNELKNEAVLIAKLQHKNLVKLLGCCIEGDEKILVYEYLPNKSLDLFLFGTNNIFTLAWGTRIRIVDGIAQGLLYLHQFSRLQIIHRDLKASNILLDEDMNPKISDFGMARSFGGSEPQATDRIVGTYGFMAPEYALEGVFSVKSDVFSFGVLLLEILSGMKNTGFYQSSSLNLLGYAWDLWISSRPLELMDIVMKDSSCANAAIRHINIALLCVQEHAADRPTMSEVVLMLSNELTCLPSPKKPAFSNVRSMVDSIPNPRTSNNEILVAKAYACTSSDASRFHIELWRENQLKVLEVFVLAASAATDNITPGRSIRDGEALVSSDETFELGFFSSPVNSTTRYLGIWYKVSPETVVWIANREAPLLDHFGVLNVTKEGSIILQDKKTGIIWSSNRTRTAENPVLQLLDSGNLVVKDGNDSGSANLLWQSFDYPCDTLLPGMKLGKSFITGMNWSLSSWKGLNDPAPGRFSASIEPEGFPQLVVRNGSAIFYRGGSWNGERFTGTPDLKQVESSNLFKFTFELNKNEVYYRGEPYPSLISRLVVNQSGFLRRLVRTKQSQSWIEIYFAPLDECDHYAVCGPYASCSTNNCACLDGFEPKYPTEWDHSKWSGGCVRKTELACQNSVFTKYNGLKLPDTSNSSFDASMSLKECQEKCSKTCSCIAYANSDIRNGGSGCLLWFGDLIDMRIYPDGGQDLYVRMANSTLGHLVASKNLSKNKIVAIIVIAVILVGLILGGLIVFLRWKKLRKQVEGGKDDMELPVFDLSTIVKATDNFSDDNKLGQGGFGPVYKGTLPEGQEIAVKRLSKSSGQGLEEFKNEVGLIAKLQHRNLVRLLGCSIPGDEKMLIYEYMPNKSLDYFIFDQTKSELLDWKRRMHIIDGIARGLLYLHQDSRLRIIHRDLKASNVLLDSDMCPKISDFGMARTIWGDQTEANTNKIVGTYGYMPPEYAVDGLFSIKSDVFSFGVLVLEIVSGKKNRGFFHPEHSHNLVGHAWKLWMEEKPLQLIESNLGDFFVVSEVLRCIHVGLLCVQKRPEDRPSMSSVVLMLGSENPLPQPKQPGFFTERSLPESDSHSSTHHEPASSNGVTISLTWAIDTLTPGQSIKDGETLVSAGGSFELGFFSPGNSKSRYVGIWYKKVSTGTVVWVANRENLVSDASGVLSINEKGILSIMNGTKGIVWSSNTSRNSAEEPIAQLLDSGNFVVKDRNDSDSENFLWQSFDHPCDTFLPGMKIGINFVTGSERHASSWKNTEDPAPGIYTYRVDPQGYPQVVVKKGADILFRAGSWNGLYLTGSPLPVNPLYSFELVLNENEVYYTYQVQNNSIYTRFLLNPSGLIQRTIWNERTNNWEVYATSQSDQCSIYAYCGSYATCSTNESPPCKCLEGFIHRSASPRDINSVDWSYGCTRRTPLACHGGDSFLRKTGLKLPDTSKTWANISIDLKECEKLCLKNCSCTAYANLDIRKGGHGCLLWFGDLIDIIEFSEGGQDLYIRLATSDLNHIRSKGKLNEKLKAVIIAISVITASGMTILALLLYVQKIRLRNTGEHGKEDLELPVFDFATIATATNNFSSNNILGQGGFGPVYKGTLIEGQEIAVKRLSKNSGQGLEEFKNEVTLISKLQHRNLVKLFGCCIRKDEKMLVYEYMPNKSLNYFIFGSRPTISALLFLPFLPHPLVFGYMSPEYALDGLFSMKSDVFSFGVLVLEILSGKKNRGFSHPEHDHNLLGHAWKLWMEKRPLELIDPALGDSYDATEGLRCINVALLCVQQCPPDRPNMSLVLVMLCGDSVLPQPKQPGFFIERNLPMTDSISVKNETSSICAPETRNQKLCYEGEEKAFLMVLFLCLLPFFTTRTLALNTITPGQSIKDGETLLSAGGNFELGFFSPGNSKSRYVGIWYKKVSTGTVVWVANRETSVSDASGVLSINDNGILSIMNGTKGIVWFSNTSRNAAEEPIAQLLDSGNFVVKDRNVNDPTKFLWQTWNKLCHRYISSWKSVEDPATGLYSFRIEPQGLPQLVLKKGPEVLFNAGSWNCVYFTGRSLPKDYTVYSYEFVLNKDEVYYKFGPRSKSIFSRYLLNPSGLVQRSVWNDRKNDWEVFSSTQSDQCYIYAYCGPYSSCSIDKSPSCKCLEGFMRRLASPGDLGSVDWSKECTRRTPLACDGRDSFLKQTRLKIPDTSKSWSDISINLKGCEELCLKNCSCTAYGNLDIREGGRGCLLWFGDLIDIIEFSEGGQDLYIRLATSDLNHIQSKGKLKEKQKEAIIASTVIIASGMTILASVLYVRKMKLRNTGEEDLELPAFDFATIATATNNFSSDNKLGQGGFGPVYKGTLIEGQEIAVKRLSKNSGQGIEEFKNEVTLIAKLQHRNLVKLFGCCIRKAERTLIYDGYMSPEYALDGLFSMKSDVFSFGVLVLEILSGKKNRGFSHPDHDHNLLGHAWRLWTEKRPLELIDKALGDSYNATQVLRCINVALLCVQQSPSDRPNMSLVLLMLCGESILPQPKQPGFFIQRNLPMADSISVENEITLALNTISPGQSIKDGQTLVSASGSFELGFFSPGNSKSRINWDCCWVANREASVSDASGVLSINDKGILSIMNGTKGIVWSSNTSRNSVEEPIAQLLDSGNFVVKDPNDSDSENFLWQSFDYPCDTFLLGMKIGINFVTGFDRHISSWKSMEDPAPGLYSMRIDPRGLPQLVIKKGPNITSRGGSWNGRYITGRPQLTVNPVYLYEFVWNKNEAYYKYEMGNSSIFSRNCSCTAYANLDIRKGGHGCLLWFLDLIDITEFSKGRQDLYIRAYSKQREAKRKVKASNHCHLCHNNLRNDDTSIVVICSEEKTQKNSNNILGQGGFGPIYKGTLIEGQKIAVKRLSKNSGQGLEEFKNEVTLISKLQHRNLVKLFGCCIKRDEKMLIYEYMPNKSLDYFIFGLSLISQNLPPSDQTRSKLLDWRIRMHIVDGIARGVLYLHHDSRLRIIHRDLKASNILLDNNISPKISDFGLARKFGVDQTQAKTRRVCIIPMLLLNGYMSPEYALDGIFSTKSDVFSFGVLVLEILSGKKNRGFSRPKHDHNLLGHAWTLWIGKRPLELINTALSDLYNTTEVLRCINVALLCVQQSPLDRPNMSLVLLMLCGDSVLPQPKQPGFFIERKLPMTDSILENKGNVLNI</sequence>
<evidence type="ECO:0000259" key="23">
    <source>
        <dbReference type="PROSITE" id="PS50011"/>
    </source>
</evidence>
<feature type="domain" description="Bulb-type lectin" evidence="25">
    <location>
        <begin position="1505"/>
        <end position="1626"/>
    </location>
</feature>
<feature type="domain" description="Bulb-type lectin" evidence="25">
    <location>
        <begin position="3047"/>
        <end position="3169"/>
    </location>
</feature>
<dbReference type="FunFam" id="3.30.200.20:FF:000951">
    <property type="entry name" value="Uncharacterized protein"/>
    <property type="match status" value="2"/>
</dbReference>
<dbReference type="InterPro" id="IPR008271">
    <property type="entry name" value="Ser/Thr_kinase_AS"/>
</dbReference>
<dbReference type="InterPro" id="IPR003609">
    <property type="entry name" value="Pan_app"/>
</dbReference>
<keyword evidence="4" id="KW-0723">Serine/threonine-protein kinase</keyword>
<dbReference type="GO" id="GO:0005886">
    <property type="term" value="C:plasma membrane"/>
    <property type="evidence" value="ECO:0007669"/>
    <property type="project" value="UniProtKB-SubCell"/>
</dbReference>
<dbReference type="Pfam" id="PF00954">
    <property type="entry name" value="S_locus_glycop"/>
    <property type="match status" value="5"/>
</dbReference>
<feature type="domain" description="Bulb-type lectin" evidence="25">
    <location>
        <begin position="2290"/>
        <end position="2412"/>
    </location>
</feature>
<dbReference type="FunFam" id="2.90.10.10:FF:000004">
    <property type="entry name" value="G-type lectin S-receptor-like serine/threonine-protein kinase"/>
    <property type="match status" value="3"/>
</dbReference>
<feature type="domain" description="Protein kinase" evidence="23">
    <location>
        <begin position="338"/>
        <end position="604"/>
    </location>
</feature>
<feature type="domain" description="Apple" evidence="26">
    <location>
        <begin position="122"/>
        <end position="207"/>
    </location>
</feature>
<feature type="compositionally biased region" description="Basic and acidic residues" evidence="21">
    <location>
        <begin position="2262"/>
        <end position="2276"/>
    </location>
</feature>
<keyword evidence="16" id="KW-0675">Receptor</keyword>
<dbReference type="Gene3D" id="3.30.200.20">
    <property type="entry name" value="Phosphorylase Kinase, domain 1"/>
    <property type="match status" value="6"/>
</dbReference>
<dbReference type="InterPro" id="IPR021820">
    <property type="entry name" value="S-locus_recpt_kinase_C"/>
</dbReference>
<dbReference type="Pfam" id="PF08276">
    <property type="entry name" value="PAN_2"/>
    <property type="match status" value="5"/>
</dbReference>
<evidence type="ECO:0000256" key="17">
    <source>
        <dbReference type="ARBA" id="ARBA00023180"/>
    </source>
</evidence>
<dbReference type="FunFam" id="3.30.200.20:FF:000924">
    <property type="entry name" value="Uncharacterized protein"/>
    <property type="match status" value="1"/>
</dbReference>
<dbReference type="InterPro" id="IPR001245">
    <property type="entry name" value="Ser-Thr/Tyr_kinase_cat_dom"/>
</dbReference>
<evidence type="ECO:0000256" key="22">
    <source>
        <dbReference type="SAM" id="Phobius"/>
    </source>
</evidence>
<dbReference type="SUPFAM" id="SSF56112">
    <property type="entry name" value="Protein kinase-like (PK-like)"/>
    <property type="match status" value="6"/>
</dbReference>
<comment type="catalytic activity">
    <reaction evidence="19">
        <text>L-seryl-[protein] + ATP = O-phospho-L-seryl-[protein] + ADP + H(+)</text>
        <dbReference type="Rhea" id="RHEA:17989"/>
        <dbReference type="Rhea" id="RHEA-COMP:9863"/>
        <dbReference type="Rhea" id="RHEA-COMP:11604"/>
        <dbReference type="ChEBI" id="CHEBI:15378"/>
        <dbReference type="ChEBI" id="CHEBI:29999"/>
        <dbReference type="ChEBI" id="CHEBI:30616"/>
        <dbReference type="ChEBI" id="CHEBI:83421"/>
        <dbReference type="ChEBI" id="CHEBI:456216"/>
        <dbReference type="EC" id="2.7.11.1"/>
    </reaction>
</comment>
<feature type="domain" description="Protein kinase" evidence="23">
    <location>
        <begin position="2762"/>
        <end position="3040"/>
    </location>
</feature>
<keyword evidence="14 22" id="KW-0472">Membrane</keyword>
<feature type="transmembrane region" description="Helical" evidence="22">
    <location>
        <begin position="1917"/>
        <end position="1939"/>
    </location>
</feature>